<dbReference type="InterPro" id="IPR003084">
    <property type="entry name" value="HDAC_I/II"/>
</dbReference>
<keyword evidence="3" id="KW-0156">Chromatin regulator</keyword>
<gene>
    <name evidence="7" type="ORF">PVK06_048426</name>
</gene>
<protein>
    <recommendedName>
        <fullName evidence="9">Histone deacetylase</fullName>
    </recommendedName>
</protein>
<comment type="subcellular location">
    <subcellularLocation>
        <location evidence="1">Nucleus</location>
    </subcellularLocation>
</comment>
<feature type="domain" description="Histone deacetylase" evidence="5">
    <location>
        <begin position="113"/>
        <end position="162"/>
    </location>
</feature>
<comment type="caution">
    <text evidence="7">The sequence shown here is derived from an EMBL/GenBank/DDBJ whole genome shotgun (WGS) entry which is preliminary data.</text>
</comment>
<name>A0ABR0MFZ0_GOSAR</name>
<dbReference type="EMBL" id="JARKNE010000013">
    <property type="protein sequence ID" value="KAK5772153.1"/>
    <property type="molecule type" value="Genomic_DNA"/>
</dbReference>
<evidence type="ECO:0000256" key="4">
    <source>
        <dbReference type="ARBA" id="ARBA00023242"/>
    </source>
</evidence>
<dbReference type="Pfam" id="PF04802">
    <property type="entry name" value="PP4R3"/>
    <property type="match status" value="1"/>
</dbReference>
<evidence type="ECO:0000259" key="6">
    <source>
        <dbReference type="Pfam" id="PF04802"/>
    </source>
</evidence>
<dbReference type="InterPro" id="IPR051137">
    <property type="entry name" value="PP4R3-like"/>
</dbReference>
<evidence type="ECO:0000313" key="7">
    <source>
        <dbReference type="EMBL" id="KAK5772153.1"/>
    </source>
</evidence>
<proteinExistence type="predicted"/>
<reference evidence="7 8" key="1">
    <citation type="submission" date="2023-03" db="EMBL/GenBank/DDBJ databases">
        <title>WGS of Gossypium arboreum.</title>
        <authorList>
            <person name="Yu D."/>
        </authorList>
    </citation>
    <scope>NUCLEOTIDE SEQUENCE [LARGE SCALE GENOMIC DNA]</scope>
    <source>
        <tissue evidence="7">Leaf</tissue>
    </source>
</reference>
<dbReference type="PRINTS" id="PR01271">
    <property type="entry name" value="HISDACETLASE"/>
</dbReference>
<dbReference type="InterPro" id="IPR023696">
    <property type="entry name" value="Ureohydrolase_dom_sf"/>
</dbReference>
<dbReference type="Proteomes" id="UP001358586">
    <property type="component" value="Chromosome 13"/>
</dbReference>
<organism evidence="7 8">
    <name type="scientific">Gossypium arboreum</name>
    <name type="common">Tree cotton</name>
    <name type="synonym">Gossypium nanking</name>
    <dbReference type="NCBI Taxonomy" id="29729"/>
    <lineage>
        <taxon>Eukaryota</taxon>
        <taxon>Viridiplantae</taxon>
        <taxon>Streptophyta</taxon>
        <taxon>Embryophyta</taxon>
        <taxon>Tracheophyta</taxon>
        <taxon>Spermatophyta</taxon>
        <taxon>Magnoliopsida</taxon>
        <taxon>eudicotyledons</taxon>
        <taxon>Gunneridae</taxon>
        <taxon>Pentapetalae</taxon>
        <taxon>rosids</taxon>
        <taxon>malvids</taxon>
        <taxon>Malvales</taxon>
        <taxon>Malvaceae</taxon>
        <taxon>Malvoideae</taxon>
        <taxon>Gossypium</taxon>
    </lineage>
</organism>
<dbReference type="PANTHER" id="PTHR23318">
    <property type="entry name" value="ATP SYNTHASE GAMMA-RELATED"/>
    <property type="match status" value="1"/>
</dbReference>
<sequence>MPALLRVNASLPFRGSGSECLFNASRNSFFFLFQTKISSHFHYHSDENLLGFSIKCIEYSLLLDFECGRFPCGGEYGEIDIEGGAFQRNVHVSHRAAQRLWEQRGSDQLSVIVANAARRLNNQLCDIAINWAGGLHHAKKCEAFGFCYINDLVLGILELLKYHARSLINLLKFYYDRVGYLKDVVLERVLDEVTADSLNSIIHSNNAIVRFLMSNDITFIQELFARLRSPTTSVESKKNLVPQLPNEKETIYGALDKWVAWATVKALQIFKKKSQWLYVIQLDRAYRFSSLELTVISSRGAY</sequence>
<keyword evidence="8" id="KW-1185">Reference proteome</keyword>
<dbReference type="InterPro" id="IPR023801">
    <property type="entry name" value="His_deacetylse_dom"/>
</dbReference>
<feature type="domain" description="Serine/threonine-protein phosphatase 4 regulatory subunit 3-like central" evidence="6">
    <location>
        <begin position="172"/>
        <end position="241"/>
    </location>
</feature>
<evidence type="ECO:0000313" key="8">
    <source>
        <dbReference type="Proteomes" id="UP001358586"/>
    </source>
</evidence>
<accession>A0ABR0MFZ0</accession>
<evidence type="ECO:0000256" key="3">
    <source>
        <dbReference type="ARBA" id="ARBA00022853"/>
    </source>
</evidence>
<keyword evidence="2" id="KW-0678">Repressor</keyword>
<evidence type="ECO:0000256" key="1">
    <source>
        <dbReference type="ARBA" id="ARBA00004123"/>
    </source>
</evidence>
<keyword evidence="4" id="KW-0539">Nucleus</keyword>
<dbReference type="SUPFAM" id="SSF52768">
    <property type="entry name" value="Arginase/deacetylase"/>
    <property type="match status" value="1"/>
</dbReference>
<dbReference type="InterPro" id="IPR006887">
    <property type="entry name" value="P4R3-like_central_dom"/>
</dbReference>
<evidence type="ECO:0000256" key="2">
    <source>
        <dbReference type="ARBA" id="ARBA00022491"/>
    </source>
</evidence>
<dbReference type="PANTHER" id="PTHR23318:SF0">
    <property type="entry name" value="SERINE_THREONINE-PROTEIN PHOSPHATASE 4 REGULATORY SUBUNIT 3"/>
    <property type="match status" value="1"/>
</dbReference>
<evidence type="ECO:0000259" key="5">
    <source>
        <dbReference type="Pfam" id="PF00850"/>
    </source>
</evidence>
<dbReference type="Pfam" id="PF00850">
    <property type="entry name" value="Hist_deacetyl"/>
    <property type="match status" value="1"/>
</dbReference>
<evidence type="ECO:0008006" key="9">
    <source>
        <dbReference type="Google" id="ProtNLM"/>
    </source>
</evidence>
<dbReference type="InterPro" id="IPR037138">
    <property type="entry name" value="His_deacetylse_dom_sf"/>
</dbReference>
<dbReference type="Gene3D" id="3.40.800.20">
    <property type="entry name" value="Histone deacetylase domain"/>
    <property type="match status" value="1"/>
</dbReference>